<name>A0ABX7AZ90_9PROT</name>
<evidence type="ECO:0000313" key="2">
    <source>
        <dbReference type="EMBL" id="QQP87388.1"/>
    </source>
</evidence>
<dbReference type="InterPro" id="IPR011104">
    <property type="entry name" value="Hpr_kin/Pase_C"/>
</dbReference>
<dbReference type="CDD" id="cd01918">
    <property type="entry name" value="HprK_C"/>
    <property type="match status" value="1"/>
</dbReference>
<sequence>MLMIYGTCVALSGLGVLLRGPSGSGKSDLALRLIDGGARLVADDQIELTLDAAGRVMARAPKPLAGLLEVRGIGILPVDAVRASPVGLVVDLAADDRIERLPEVETCLLLDRPIRRVTLAPFHASTPAKVRLAAARLRAGALEPVPDLP</sequence>
<dbReference type="EMBL" id="CP067420">
    <property type="protein sequence ID" value="QQP87388.1"/>
    <property type="molecule type" value="Genomic_DNA"/>
</dbReference>
<reference evidence="2" key="1">
    <citation type="submission" date="2021-02" db="EMBL/GenBank/DDBJ databases">
        <title>Skermanella TT6 skin isolate.</title>
        <authorList>
            <person name="Lee K."/>
            <person name="Ganzorig M."/>
        </authorList>
    </citation>
    <scope>NUCLEOTIDE SEQUENCE</scope>
    <source>
        <strain evidence="2">TT6</strain>
    </source>
</reference>
<accession>A0ABX7AZ90</accession>
<protein>
    <submittedName>
        <fullName evidence="2">Aldolase</fullName>
    </submittedName>
</protein>
<feature type="domain" description="HPr kinase/phosphorylase C-terminal" evidence="1">
    <location>
        <begin position="4"/>
        <end position="80"/>
    </location>
</feature>
<dbReference type="Proteomes" id="UP000595197">
    <property type="component" value="Chromosome"/>
</dbReference>
<keyword evidence="3" id="KW-1185">Reference proteome</keyword>
<dbReference type="PANTHER" id="PTHR30305">
    <property type="entry name" value="PROTEIN YJDM-RELATED"/>
    <property type="match status" value="1"/>
</dbReference>
<dbReference type="Gene3D" id="3.40.50.300">
    <property type="entry name" value="P-loop containing nucleotide triphosphate hydrolases"/>
    <property type="match status" value="1"/>
</dbReference>
<dbReference type="PANTHER" id="PTHR30305:SF1">
    <property type="entry name" value="HPR KINASE_PHOSPHORYLASE"/>
    <property type="match status" value="1"/>
</dbReference>
<gene>
    <name evidence="2" type="ORF">IGS68_14795</name>
</gene>
<proteinExistence type="predicted"/>
<dbReference type="InterPro" id="IPR027417">
    <property type="entry name" value="P-loop_NTPase"/>
</dbReference>
<dbReference type="SUPFAM" id="SSF53795">
    <property type="entry name" value="PEP carboxykinase-like"/>
    <property type="match status" value="1"/>
</dbReference>
<dbReference type="Pfam" id="PF07475">
    <property type="entry name" value="Hpr_kinase_C"/>
    <property type="match status" value="1"/>
</dbReference>
<evidence type="ECO:0000313" key="3">
    <source>
        <dbReference type="Proteomes" id="UP000595197"/>
    </source>
</evidence>
<organism evidence="2 3">
    <name type="scientific">Skermanella cutis</name>
    <dbReference type="NCBI Taxonomy" id="2775420"/>
    <lineage>
        <taxon>Bacteria</taxon>
        <taxon>Pseudomonadati</taxon>
        <taxon>Pseudomonadota</taxon>
        <taxon>Alphaproteobacteria</taxon>
        <taxon>Rhodospirillales</taxon>
        <taxon>Azospirillaceae</taxon>
        <taxon>Skermanella</taxon>
    </lineage>
</organism>
<evidence type="ECO:0000259" key="1">
    <source>
        <dbReference type="Pfam" id="PF07475"/>
    </source>
</evidence>